<keyword evidence="3 5" id="KW-0732">Signal</keyword>
<evidence type="ECO:0000259" key="6">
    <source>
        <dbReference type="Pfam" id="PF00419"/>
    </source>
</evidence>
<protein>
    <submittedName>
        <fullName evidence="7">Fimbrial protein</fullName>
    </submittedName>
</protein>
<keyword evidence="8" id="KW-1185">Reference proteome</keyword>
<evidence type="ECO:0000313" key="7">
    <source>
        <dbReference type="EMBL" id="MBJ8379398.1"/>
    </source>
</evidence>
<feature type="signal peptide" evidence="5">
    <location>
        <begin position="1"/>
        <end position="24"/>
    </location>
</feature>
<proteinExistence type="inferred from homology"/>
<dbReference type="Gene3D" id="2.60.40.1090">
    <property type="entry name" value="Fimbrial-type adhesion domain"/>
    <property type="match status" value="1"/>
</dbReference>
<evidence type="ECO:0000256" key="1">
    <source>
        <dbReference type="ARBA" id="ARBA00004561"/>
    </source>
</evidence>
<evidence type="ECO:0000256" key="5">
    <source>
        <dbReference type="SAM" id="SignalP"/>
    </source>
</evidence>
<dbReference type="PANTHER" id="PTHR33420:SF3">
    <property type="entry name" value="FIMBRIAL SUBUNIT ELFA"/>
    <property type="match status" value="1"/>
</dbReference>
<reference evidence="7 8" key="1">
    <citation type="submission" date="2020-11" db="EMBL/GenBank/DDBJ databases">
        <title>Enhanced detection system for hospital associated transmission using whole genome sequencing surveillance.</title>
        <authorList>
            <person name="Harrison L.H."/>
            <person name="Van Tyne D."/>
            <person name="Marsh J.W."/>
            <person name="Griffith M.P."/>
            <person name="Snyder D.J."/>
            <person name="Cooper V.S."/>
            <person name="Mustapha M."/>
        </authorList>
    </citation>
    <scope>NUCLEOTIDE SEQUENCE [LARGE SCALE GENOMIC DNA]</scope>
    <source>
        <strain evidence="7 8">CB00117</strain>
    </source>
</reference>
<evidence type="ECO:0000256" key="2">
    <source>
        <dbReference type="ARBA" id="ARBA00006671"/>
    </source>
</evidence>
<name>A0ABS0ZKQ9_9ENTR</name>
<comment type="similarity">
    <text evidence="2">Belongs to the fimbrial protein family.</text>
</comment>
<comment type="caution">
    <text evidence="7">The sequence shown here is derived from an EMBL/GenBank/DDBJ whole genome shotgun (WGS) entry which is preliminary data.</text>
</comment>
<dbReference type="Proteomes" id="UP000746649">
    <property type="component" value="Unassembled WGS sequence"/>
</dbReference>
<evidence type="ECO:0000256" key="3">
    <source>
        <dbReference type="ARBA" id="ARBA00022729"/>
    </source>
</evidence>
<keyword evidence="4" id="KW-0281">Fimbrium</keyword>
<evidence type="ECO:0000256" key="4">
    <source>
        <dbReference type="ARBA" id="ARBA00023263"/>
    </source>
</evidence>
<dbReference type="SUPFAM" id="SSF49401">
    <property type="entry name" value="Bacterial adhesins"/>
    <property type="match status" value="1"/>
</dbReference>
<feature type="domain" description="Fimbrial-type adhesion" evidence="6">
    <location>
        <begin position="30"/>
        <end position="176"/>
    </location>
</feature>
<comment type="subcellular location">
    <subcellularLocation>
        <location evidence="1">Fimbrium</location>
    </subcellularLocation>
</comment>
<gene>
    <name evidence="7" type="ORF">I6M88_00190</name>
</gene>
<organism evidence="7 8">
    <name type="scientific">Citrobacter sedlakii</name>
    <dbReference type="NCBI Taxonomy" id="67826"/>
    <lineage>
        <taxon>Bacteria</taxon>
        <taxon>Pseudomonadati</taxon>
        <taxon>Pseudomonadota</taxon>
        <taxon>Gammaproteobacteria</taxon>
        <taxon>Enterobacterales</taxon>
        <taxon>Enterobacteriaceae</taxon>
        <taxon>Citrobacter</taxon>
        <taxon>Citrobacter freundii complex</taxon>
    </lineage>
</organism>
<dbReference type="InterPro" id="IPR000259">
    <property type="entry name" value="Adhesion_dom_fimbrial"/>
</dbReference>
<sequence>MMKKNSVVMALSVAGLLTISNAIAYDGTVNFMGQILDTACTVDIGSNNTLMVDMGSVPKTAFVSVGDEASTTKFTLRLINCPVSVTSAKVKFDGLVDAFDNSLLAINPDPGAASGVAIRLKTADKSNLGLNEVNGYSYPLSSTADNHLDFYAAYVATSATVMAGPANAVANFTVNYN</sequence>
<dbReference type="Pfam" id="PF00419">
    <property type="entry name" value="Fimbrial"/>
    <property type="match status" value="1"/>
</dbReference>
<dbReference type="InterPro" id="IPR036937">
    <property type="entry name" value="Adhesion_dom_fimbrial_sf"/>
</dbReference>
<accession>A0ABS0ZKQ9</accession>
<feature type="chain" id="PRO_5046781860" evidence="5">
    <location>
        <begin position="25"/>
        <end position="177"/>
    </location>
</feature>
<dbReference type="InterPro" id="IPR008966">
    <property type="entry name" value="Adhesion_dom_sf"/>
</dbReference>
<dbReference type="PANTHER" id="PTHR33420">
    <property type="entry name" value="FIMBRIAL SUBUNIT ELFA-RELATED"/>
    <property type="match status" value="1"/>
</dbReference>
<dbReference type="InterPro" id="IPR050263">
    <property type="entry name" value="Bact_Fimbrial_Adh_Pro"/>
</dbReference>
<dbReference type="EMBL" id="JADWND010000001">
    <property type="protein sequence ID" value="MBJ8379398.1"/>
    <property type="molecule type" value="Genomic_DNA"/>
</dbReference>
<evidence type="ECO:0000313" key="8">
    <source>
        <dbReference type="Proteomes" id="UP000746649"/>
    </source>
</evidence>